<dbReference type="AlphaFoldDB" id="A0A8H5FCY7"/>
<feature type="domain" description="SAM-dependent MTase TRM10-type" evidence="10">
    <location>
        <begin position="89"/>
        <end position="305"/>
    </location>
</feature>
<evidence type="ECO:0000256" key="1">
    <source>
        <dbReference type="ARBA" id="ARBA00012797"/>
    </source>
</evidence>
<dbReference type="PROSITE" id="PS51675">
    <property type="entry name" value="SAM_MT_TRM10"/>
    <property type="match status" value="1"/>
</dbReference>
<dbReference type="GO" id="GO:0052905">
    <property type="term" value="F:tRNA (guanosine(9)-N1)-methyltransferase activity"/>
    <property type="evidence" value="ECO:0007669"/>
    <property type="project" value="UniProtKB-EC"/>
</dbReference>
<keyword evidence="5" id="KW-0949">S-adenosyl-L-methionine</keyword>
<dbReference type="Gene3D" id="3.40.1280.30">
    <property type="match status" value="1"/>
</dbReference>
<feature type="region of interest" description="Disordered" evidence="9">
    <location>
        <begin position="1"/>
        <end position="95"/>
    </location>
</feature>
<keyword evidence="3" id="KW-0489">Methyltransferase</keyword>
<dbReference type="InterPro" id="IPR038459">
    <property type="entry name" value="MT_TRM10-typ_sf"/>
</dbReference>
<evidence type="ECO:0000313" key="12">
    <source>
        <dbReference type="Proteomes" id="UP000559256"/>
    </source>
</evidence>
<feature type="region of interest" description="Disordered" evidence="9">
    <location>
        <begin position="304"/>
        <end position="366"/>
    </location>
</feature>
<name>A0A8H5FCY7_9AGAR</name>
<reference evidence="11 12" key="1">
    <citation type="journal article" date="2020" name="ISME J.">
        <title>Uncovering the hidden diversity of litter-decomposition mechanisms in mushroom-forming fungi.</title>
        <authorList>
            <person name="Floudas D."/>
            <person name="Bentzer J."/>
            <person name="Ahren D."/>
            <person name="Johansson T."/>
            <person name="Persson P."/>
            <person name="Tunlid A."/>
        </authorList>
    </citation>
    <scope>NUCLEOTIDE SEQUENCE [LARGE SCALE GENOMIC DNA]</scope>
    <source>
        <strain evidence="11 12">CBS 291.85</strain>
    </source>
</reference>
<evidence type="ECO:0000256" key="7">
    <source>
        <dbReference type="ARBA" id="ARBA00032166"/>
    </source>
</evidence>
<protein>
    <recommendedName>
        <fullName evidence="2">tRNA (guanine(9)-N1)-methyltransferase</fullName>
        <ecNumber evidence="1">2.1.1.221</ecNumber>
    </recommendedName>
    <alternativeName>
        <fullName evidence="7">tRNA methyltransferase 10</fullName>
    </alternativeName>
    <alternativeName>
        <fullName evidence="6">tRNA(m1G9)-methyltransferase</fullName>
    </alternativeName>
</protein>
<dbReference type="Proteomes" id="UP000559256">
    <property type="component" value="Unassembled WGS sequence"/>
</dbReference>
<evidence type="ECO:0000256" key="4">
    <source>
        <dbReference type="ARBA" id="ARBA00022679"/>
    </source>
</evidence>
<feature type="compositionally biased region" description="Basic and acidic residues" evidence="9">
    <location>
        <begin position="13"/>
        <end position="23"/>
    </location>
</feature>
<keyword evidence="12" id="KW-1185">Reference proteome</keyword>
<comment type="caution">
    <text evidence="11">The sequence shown here is derived from an EMBL/GenBank/DDBJ whole genome shotgun (WGS) entry which is preliminary data.</text>
</comment>
<comment type="catalytic activity">
    <reaction evidence="8">
        <text>guanosine(9) in tRNA + S-adenosyl-L-methionine = N(1)-methylguanosine(9) in tRNA + S-adenosyl-L-homocysteine + H(+)</text>
        <dbReference type="Rhea" id="RHEA:43156"/>
        <dbReference type="Rhea" id="RHEA-COMP:10367"/>
        <dbReference type="Rhea" id="RHEA-COMP:10368"/>
        <dbReference type="ChEBI" id="CHEBI:15378"/>
        <dbReference type="ChEBI" id="CHEBI:57856"/>
        <dbReference type="ChEBI" id="CHEBI:59789"/>
        <dbReference type="ChEBI" id="CHEBI:73542"/>
        <dbReference type="ChEBI" id="CHEBI:74269"/>
        <dbReference type="EC" id="2.1.1.221"/>
    </reaction>
</comment>
<accession>A0A8H5FCY7</accession>
<dbReference type="GO" id="GO:0005634">
    <property type="term" value="C:nucleus"/>
    <property type="evidence" value="ECO:0007669"/>
    <property type="project" value="TreeGrafter"/>
</dbReference>
<sequence length="366" mass="41383">MNATESVVDQNEVEEHPDTLRETPEDEDATKTESTPTLSKKAMKKAKKLEAIRENRLKKRAKEKEMRKEKKREQARKRDAGELDDSAEREERAAKKLKTSSFGGKVLVDLGFDGMMSDKEINSLCTQLAYSYSRNRGAGYPFELIHTSVNGRTRERLEDIGDAAYKRWHHAEWWEDDYERLWSPPKTSEQDSSAPESHPDVGTVKKTVVYLTADSEEEVGDLKPDEIYVIGGICDHNRYKNLTLKKANEQGIRTARLPIGRYVSSLPTRKVLTVNQVFEIMLKWVETRDWEQAFYSIIPQRKFQKDGKGSKGSSPHELTPSGGDGAVRLVIEEALNGEAAEKEDGTREGADETRGTTEEQGSVVTS</sequence>
<dbReference type="EMBL" id="JAACJM010000316">
    <property type="protein sequence ID" value="KAF5332007.1"/>
    <property type="molecule type" value="Genomic_DNA"/>
</dbReference>
<keyword evidence="4" id="KW-0808">Transferase</keyword>
<dbReference type="CDD" id="cd18089">
    <property type="entry name" value="SPOUT_Trm10-like"/>
    <property type="match status" value="1"/>
</dbReference>
<dbReference type="PANTHER" id="PTHR13563">
    <property type="entry name" value="TRNA (GUANINE-9-) METHYLTRANSFERASE"/>
    <property type="match status" value="1"/>
</dbReference>
<organism evidence="11 12">
    <name type="scientific">Tetrapyrgos nigripes</name>
    <dbReference type="NCBI Taxonomy" id="182062"/>
    <lineage>
        <taxon>Eukaryota</taxon>
        <taxon>Fungi</taxon>
        <taxon>Dikarya</taxon>
        <taxon>Basidiomycota</taxon>
        <taxon>Agaricomycotina</taxon>
        <taxon>Agaricomycetes</taxon>
        <taxon>Agaricomycetidae</taxon>
        <taxon>Agaricales</taxon>
        <taxon>Marasmiineae</taxon>
        <taxon>Marasmiaceae</taxon>
        <taxon>Tetrapyrgos</taxon>
    </lineage>
</organism>
<feature type="compositionally biased region" description="Basic and acidic residues" evidence="9">
    <location>
        <begin position="339"/>
        <end position="357"/>
    </location>
</feature>
<evidence type="ECO:0000256" key="5">
    <source>
        <dbReference type="ARBA" id="ARBA00022691"/>
    </source>
</evidence>
<dbReference type="PANTHER" id="PTHR13563:SF13">
    <property type="entry name" value="TRNA METHYLTRANSFERASE 10 HOMOLOG A"/>
    <property type="match status" value="1"/>
</dbReference>
<feature type="compositionally biased region" description="Basic and acidic residues" evidence="9">
    <location>
        <begin position="62"/>
        <end position="81"/>
    </location>
</feature>
<evidence type="ECO:0000313" key="11">
    <source>
        <dbReference type="EMBL" id="KAF5332007.1"/>
    </source>
</evidence>
<evidence type="ECO:0000256" key="6">
    <source>
        <dbReference type="ARBA" id="ARBA00031792"/>
    </source>
</evidence>
<dbReference type="GO" id="GO:0002939">
    <property type="term" value="P:tRNA N1-guanine methylation"/>
    <property type="evidence" value="ECO:0007669"/>
    <property type="project" value="TreeGrafter"/>
</dbReference>
<dbReference type="EC" id="2.1.1.221" evidence="1"/>
<dbReference type="GO" id="GO:0000049">
    <property type="term" value="F:tRNA binding"/>
    <property type="evidence" value="ECO:0007669"/>
    <property type="project" value="TreeGrafter"/>
</dbReference>
<gene>
    <name evidence="11" type="ORF">D9758_014579</name>
</gene>
<evidence type="ECO:0000256" key="8">
    <source>
        <dbReference type="ARBA" id="ARBA00048434"/>
    </source>
</evidence>
<dbReference type="InterPro" id="IPR007356">
    <property type="entry name" value="tRNA_m1G_MeTrfase_euk"/>
</dbReference>
<evidence type="ECO:0000256" key="2">
    <source>
        <dbReference type="ARBA" id="ARBA00020451"/>
    </source>
</evidence>
<evidence type="ECO:0000256" key="3">
    <source>
        <dbReference type="ARBA" id="ARBA00022603"/>
    </source>
</evidence>
<evidence type="ECO:0000259" key="10">
    <source>
        <dbReference type="PROSITE" id="PS51675"/>
    </source>
</evidence>
<dbReference type="InterPro" id="IPR028564">
    <property type="entry name" value="MT_TRM10-typ"/>
</dbReference>
<evidence type="ECO:0000256" key="9">
    <source>
        <dbReference type="SAM" id="MobiDB-lite"/>
    </source>
</evidence>
<proteinExistence type="predicted"/>
<dbReference type="OrthoDB" id="278300at2759"/>